<dbReference type="InterPro" id="IPR029063">
    <property type="entry name" value="SAM-dependent_MTases_sf"/>
</dbReference>
<protein>
    <submittedName>
        <fullName evidence="1">Site-specific DNA-methyltransferase</fullName>
    </submittedName>
</protein>
<sequence>MYRWFCPKGGKVLDPFSGGSVRGIVAEYLGYSYTGIDLRQEQVTENAEQAQLLYEKGAIDRSPGWIQGDSRQIGDLAAHVEADFVFSCLSYADLGVYSDAPADISNMDYADFLTAYREIIIQAFRDGEVEIKTVDDLKKLIEIDIALQKDEIGF</sequence>
<dbReference type="Proteomes" id="UP001241848">
    <property type="component" value="Unassembled WGS sequence"/>
</dbReference>
<dbReference type="SUPFAM" id="SSF53335">
    <property type="entry name" value="S-adenosyl-L-methionine-dependent methyltransferases"/>
    <property type="match status" value="2"/>
</dbReference>
<dbReference type="EMBL" id="JAPCKK010000031">
    <property type="protein sequence ID" value="MDP4099137.1"/>
    <property type="molecule type" value="Genomic_DNA"/>
</dbReference>
<comment type="caution">
    <text evidence="1">The sequence shown here is derived from an EMBL/GenBank/DDBJ whole genome shotgun (WGS) entry which is preliminary data.</text>
</comment>
<evidence type="ECO:0000313" key="1">
    <source>
        <dbReference type="EMBL" id="MDP4099137.1"/>
    </source>
</evidence>
<keyword evidence="2" id="KW-1185">Reference proteome</keyword>
<accession>A0ABT9FWP0</accession>
<reference evidence="1 2" key="1">
    <citation type="submission" date="2022-10" db="EMBL/GenBank/DDBJ databases">
        <title>Paenibacillus description and whole genome data of maize root bacterial community.</title>
        <authorList>
            <person name="Marton D."/>
            <person name="Farkas M."/>
            <person name="Cserhati M."/>
        </authorList>
    </citation>
    <scope>NUCLEOTIDE SEQUENCE [LARGE SCALE GENOMIC DNA]</scope>
    <source>
        <strain evidence="1 2">P96</strain>
    </source>
</reference>
<evidence type="ECO:0000313" key="2">
    <source>
        <dbReference type="Proteomes" id="UP001241848"/>
    </source>
</evidence>
<name>A0ABT9FWP0_9BACL</name>
<organism evidence="1 2">
    <name type="scientific">Paenibacillus zeirhizosphaerae</name>
    <dbReference type="NCBI Taxonomy" id="2987519"/>
    <lineage>
        <taxon>Bacteria</taxon>
        <taxon>Bacillati</taxon>
        <taxon>Bacillota</taxon>
        <taxon>Bacilli</taxon>
        <taxon>Bacillales</taxon>
        <taxon>Paenibacillaceae</taxon>
        <taxon>Paenibacillus</taxon>
    </lineage>
</organism>
<proteinExistence type="predicted"/>
<dbReference type="Gene3D" id="3.40.50.150">
    <property type="entry name" value="Vaccinia Virus protein VP39"/>
    <property type="match status" value="1"/>
</dbReference>
<gene>
    <name evidence="1" type="ORF">OIN60_20670</name>
</gene>
<dbReference type="RefSeq" id="WP_305756772.1">
    <property type="nucleotide sequence ID" value="NZ_JAPCKK010000031.1"/>
</dbReference>